<accession>A0A9P1MZ70</accession>
<evidence type="ECO:0000256" key="3">
    <source>
        <dbReference type="ARBA" id="ARBA00022737"/>
    </source>
</evidence>
<evidence type="ECO:0000256" key="1">
    <source>
        <dbReference type="ARBA" id="ARBA00005857"/>
    </source>
</evidence>
<dbReference type="PANTHER" id="PTHR16263">
    <property type="entry name" value="TETRATRICOPEPTIDE REPEAT PROTEIN 38"/>
    <property type="match status" value="1"/>
</dbReference>
<dbReference type="AlphaFoldDB" id="A0A9P1MZ70"/>
<dbReference type="CDD" id="cd05804">
    <property type="entry name" value="StaR_like"/>
    <property type="match status" value="1"/>
</dbReference>
<evidence type="ECO:0000256" key="4">
    <source>
        <dbReference type="ARBA" id="ARBA00022803"/>
    </source>
</evidence>
<dbReference type="InterPro" id="IPR011990">
    <property type="entry name" value="TPR-like_helical_dom_sf"/>
</dbReference>
<sequence>MMAEWCGTNLKNCDGWKNVNLELSTTSNENAKWLDACIRQLVSWSDCESIGGFHKSLENLETSDPDAIMARCFIVGLTGLGTEAAGRDVDFVQKMDKLEKDAEKYGNNREKQHAKAAILWGRGYHHEAAIVWDRILDEHPNDLIAVKFSHDAHFFNGSCSGKLNAIEKVIEKWDKTEPCYSYLHGMYAFGLEESAKYEEAEKQADIALNLNRFDCWASHAKAHVLEMNGRHKEGRDFMYNTENDWRQGWMLATHNYWHTALFHIEFSEYEDALSIFDREVANRFNRTNSLLDMVDASSLLWRLELEGVNVGKERWRKIENLGKYIENHSIFFNDVHLGVALYRQENQETENSLRESLENYSNLPNEDNSQITKNIGLPLYDGMIDYAKGNYDEAVEKMYPIRENVVKIGGSHAQRDMFVQTLIHSAILSRKPENWKRTQNLLLERNSLKSNSILGERLATKFRILHPL</sequence>
<reference evidence="5" key="1">
    <citation type="submission" date="2022-11" db="EMBL/GenBank/DDBJ databases">
        <authorList>
            <person name="Kikuchi T."/>
        </authorList>
    </citation>
    <scope>NUCLEOTIDE SEQUENCE</scope>
    <source>
        <strain evidence="5">PS1010</strain>
    </source>
</reference>
<keyword evidence="4" id="KW-0802">TPR repeat</keyword>
<keyword evidence="6" id="KW-1185">Reference proteome</keyword>
<dbReference type="OrthoDB" id="1427555at2759"/>
<dbReference type="Proteomes" id="UP001152747">
    <property type="component" value="Unassembled WGS sequence"/>
</dbReference>
<gene>
    <name evidence="5" type="ORF">CAMP_LOCUS4248</name>
</gene>
<proteinExistence type="inferred from homology"/>
<dbReference type="EMBL" id="CANHGI010000002">
    <property type="protein sequence ID" value="CAI5441611.1"/>
    <property type="molecule type" value="Genomic_DNA"/>
</dbReference>
<protein>
    <recommendedName>
        <fullName evidence="2">Tetratricopeptide repeat protein 38</fullName>
    </recommendedName>
</protein>
<dbReference type="InterPro" id="IPR033891">
    <property type="entry name" value="TTC38"/>
</dbReference>
<keyword evidence="3" id="KW-0677">Repeat</keyword>
<comment type="caution">
    <text evidence="5">The sequence shown here is derived from an EMBL/GenBank/DDBJ whole genome shotgun (WGS) entry which is preliminary data.</text>
</comment>
<comment type="similarity">
    <text evidence="1">Belongs to the TTC38 family.</text>
</comment>
<dbReference type="SUPFAM" id="SSF48452">
    <property type="entry name" value="TPR-like"/>
    <property type="match status" value="1"/>
</dbReference>
<evidence type="ECO:0000313" key="5">
    <source>
        <dbReference type="EMBL" id="CAI5441611.1"/>
    </source>
</evidence>
<evidence type="ECO:0000313" key="6">
    <source>
        <dbReference type="Proteomes" id="UP001152747"/>
    </source>
</evidence>
<evidence type="ECO:0000256" key="2">
    <source>
        <dbReference type="ARBA" id="ARBA00019992"/>
    </source>
</evidence>
<name>A0A9P1MZ70_9PELO</name>
<organism evidence="5 6">
    <name type="scientific">Caenorhabditis angaria</name>
    <dbReference type="NCBI Taxonomy" id="860376"/>
    <lineage>
        <taxon>Eukaryota</taxon>
        <taxon>Metazoa</taxon>
        <taxon>Ecdysozoa</taxon>
        <taxon>Nematoda</taxon>
        <taxon>Chromadorea</taxon>
        <taxon>Rhabditida</taxon>
        <taxon>Rhabditina</taxon>
        <taxon>Rhabditomorpha</taxon>
        <taxon>Rhabditoidea</taxon>
        <taxon>Rhabditidae</taxon>
        <taxon>Peloderinae</taxon>
        <taxon>Caenorhabditis</taxon>
    </lineage>
</organism>
<dbReference type="PANTHER" id="PTHR16263:SF4">
    <property type="entry name" value="TETRATRICOPEPTIDE REPEAT PROTEIN 38"/>
    <property type="match status" value="1"/>
</dbReference>
<dbReference type="Gene3D" id="1.25.40.10">
    <property type="entry name" value="Tetratricopeptide repeat domain"/>
    <property type="match status" value="1"/>
</dbReference>